<evidence type="ECO:0000313" key="1">
    <source>
        <dbReference type="EMBL" id="MDT0319463.1"/>
    </source>
</evidence>
<keyword evidence="2" id="KW-1185">Reference proteome</keyword>
<gene>
    <name evidence="1" type="ORF">RNC47_14065</name>
</gene>
<name>A0ABU2LPF5_9ACTN</name>
<proteinExistence type="predicted"/>
<sequence>MEQDIRAEGRGLPEVGAMARDVRRDRIGRVMAYEGGQVWLRPLAGGLEWTARPCDVRRVSLSESLSARVAEANRRSTGMR</sequence>
<accession>A0ABU2LPF5</accession>
<dbReference type="EMBL" id="JAVREM010000014">
    <property type="protein sequence ID" value="MDT0319463.1"/>
    <property type="molecule type" value="Genomic_DNA"/>
</dbReference>
<organism evidence="1 2">
    <name type="scientific">Streptomyces millisiae</name>
    <dbReference type="NCBI Taxonomy" id="3075542"/>
    <lineage>
        <taxon>Bacteria</taxon>
        <taxon>Bacillati</taxon>
        <taxon>Actinomycetota</taxon>
        <taxon>Actinomycetes</taxon>
        <taxon>Kitasatosporales</taxon>
        <taxon>Streptomycetaceae</taxon>
        <taxon>Streptomyces</taxon>
    </lineage>
</organism>
<dbReference type="Proteomes" id="UP001183420">
    <property type="component" value="Unassembled WGS sequence"/>
</dbReference>
<reference evidence="2" key="1">
    <citation type="submission" date="2023-07" db="EMBL/GenBank/DDBJ databases">
        <title>30 novel species of actinomycetes from the DSMZ collection.</title>
        <authorList>
            <person name="Nouioui I."/>
        </authorList>
    </citation>
    <scope>NUCLEOTIDE SEQUENCE [LARGE SCALE GENOMIC DNA]</scope>
    <source>
        <strain evidence="2">DSM 44918</strain>
    </source>
</reference>
<dbReference type="RefSeq" id="WP_311598778.1">
    <property type="nucleotide sequence ID" value="NZ_JAVREM010000014.1"/>
</dbReference>
<evidence type="ECO:0000313" key="2">
    <source>
        <dbReference type="Proteomes" id="UP001183420"/>
    </source>
</evidence>
<comment type="caution">
    <text evidence="1">The sequence shown here is derived from an EMBL/GenBank/DDBJ whole genome shotgun (WGS) entry which is preliminary data.</text>
</comment>
<protein>
    <submittedName>
        <fullName evidence="1">Uncharacterized protein</fullName>
    </submittedName>
</protein>